<protein>
    <submittedName>
        <fullName evidence="3">Aurofusarin cluster transcription factor aurR2</fullName>
    </submittedName>
</protein>
<accession>A0AA37P6F1</accession>
<keyword evidence="4" id="KW-1185">Reference proteome</keyword>
<dbReference type="AlphaFoldDB" id="A0AA37P6F1"/>
<dbReference type="RefSeq" id="XP_049128601.1">
    <property type="nucleotide sequence ID" value="XM_049272644.1"/>
</dbReference>
<gene>
    <name evidence="3" type="ORF">ColSpa_06432</name>
</gene>
<proteinExistence type="predicted"/>
<organism evidence="3 4">
    <name type="scientific">Colletotrichum spaethianum</name>
    <dbReference type="NCBI Taxonomy" id="700344"/>
    <lineage>
        <taxon>Eukaryota</taxon>
        <taxon>Fungi</taxon>
        <taxon>Dikarya</taxon>
        <taxon>Ascomycota</taxon>
        <taxon>Pezizomycotina</taxon>
        <taxon>Sordariomycetes</taxon>
        <taxon>Hypocreomycetidae</taxon>
        <taxon>Glomerellales</taxon>
        <taxon>Glomerellaceae</taxon>
        <taxon>Colletotrichum</taxon>
        <taxon>Colletotrichum spaethianum species complex</taxon>
    </lineage>
</organism>
<evidence type="ECO:0000256" key="2">
    <source>
        <dbReference type="ARBA" id="ARBA00023242"/>
    </source>
</evidence>
<comment type="caution">
    <text evidence="3">The sequence shown here is derived from an EMBL/GenBank/DDBJ whole genome shotgun (WGS) entry which is preliminary data.</text>
</comment>
<dbReference type="EMBL" id="BQXU01000015">
    <property type="protein sequence ID" value="GKT46251.1"/>
    <property type="molecule type" value="Genomic_DNA"/>
</dbReference>
<dbReference type="CDD" id="cd12148">
    <property type="entry name" value="fungal_TF_MHR"/>
    <property type="match status" value="1"/>
</dbReference>
<name>A0AA37P6F1_9PEZI</name>
<dbReference type="GO" id="GO:0005634">
    <property type="term" value="C:nucleus"/>
    <property type="evidence" value="ECO:0007669"/>
    <property type="project" value="UniProtKB-SubCell"/>
</dbReference>
<dbReference type="Proteomes" id="UP001055115">
    <property type="component" value="Unassembled WGS sequence"/>
</dbReference>
<comment type="subcellular location">
    <subcellularLocation>
        <location evidence="1">Nucleus</location>
    </subcellularLocation>
</comment>
<keyword evidence="2" id="KW-0539">Nucleus</keyword>
<dbReference type="PANTHER" id="PTHR31001:SF85">
    <property type="entry name" value="ZN(II)2CYS6 TRANSCRIPTION FACTOR (EUROFUNG)"/>
    <property type="match status" value="1"/>
</dbReference>
<reference evidence="3 4" key="1">
    <citation type="submission" date="2022-03" db="EMBL/GenBank/DDBJ databases">
        <title>Genome data of Colletotrichum spp.</title>
        <authorList>
            <person name="Utami Y.D."/>
            <person name="Hiruma K."/>
        </authorList>
    </citation>
    <scope>NUCLEOTIDE SEQUENCE [LARGE SCALE GENOMIC DNA]</scope>
    <source>
        <strain evidence="3 4">MAFF 239500</strain>
    </source>
</reference>
<evidence type="ECO:0000256" key="1">
    <source>
        <dbReference type="ARBA" id="ARBA00004123"/>
    </source>
</evidence>
<dbReference type="GeneID" id="73327234"/>
<sequence length="326" mass="37599">MRVRLWWQLHGIDVRVRAAGRRVLPSEGEFGDARLPLNINDADLHPEMTELPVEHTRPTEMLCVLIKLEVFSWVRSSATTSKIYDLLSRPEKGKKQTELEDKAINELEARYHDKFLRHLDRNVPLHALAYAMATLAIARMRCKAHSPRGQAASGGEVLMSREESDLLFESIITWLEMMNIAMCSQFSSHLIAHKTTKYTVDAYIYVISDLRRRCSGERVVLAWELVEKLYKEHPELIEDGQNPFFAALGDLTLEAWEARRKALVDSQETRVAGAWPGFIHLLWDQRRNKTAQASQLLIPEFQSLDTIGLTDNGDLDWEYWNDFLRL</sequence>
<evidence type="ECO:0000313" key="4">
    <source>
        <dbReference type="Proteomes" id="UP001055115"/>
    </source>
</evidence>
<evidence type="ECO:0000313" key="3">
    <source>
        <dbReference type="EMBL" id="GKT46251.1"/>
    </source>
</evidence>
<dbReference type="InterPro" id="IPR050613">
    <property type="entry name" value="Sec_Metabolite_Reg"/>
</dbReference>
<dbReference type="PANTHER" id="PTHR31001">
    <property type="entry name" value="UNCHARACTERIZED TRANSCRIPTIONAL REGULATORY PROTEIN"/>
    <property type="match status" value="1"/>
</dbReference>